<dbReference type="AlphaFoldDB" id="A0A8J1LDN9"/>
<dbReference type="GO" id="GO:0005576">
    <property type="term" value="C:extracellular region"/>
    <property type="evidence" value="ECO:0007669"/>
    <property type="project" value="UniProtKB-SubCell"/>
</dbReference>
<gene>
    <name evidence="5" type="primary">LOC121396622</name>
</gene>
<dbReference type="Gene3D" id="2.10.60.10">
    <property type="entry name" value="CD59"/>
    <property type="match status" value="2"/>
</dbReference>
<organism evidence="4 5">
    <name type="scientific">Xenopus laevis</name>
    <name type="common">African clawed frog</name>
    <dbReference type="NCBI Taxonomy" id="8355"/>
    <lineage>
        <taxon>Eukaryota</taxon>
        <taxon>Metazoa</taxon>
        <taxon>Chordata</taxon>
        <taxon>Craniata</taxon>
        <taxon>Vertebrata</taxon>
        <taxon>Euteleostomi</taxon>
        <taxon>Amphibia</taxon>
        <taxon>Batrachia</taxon>
        <taxon>Anura</taxon>
        <taxon>Pipoidea</taxon>
        <taxon>Pipidae</taxon>
        <taxon>Xenopodinae</taxon>
        <taxon>Xenopus</taxon>
        <taxon>Xenopus</taxon>
    </lineage>
</organism>
<comment type="subcellular location">
    <subcellularLocation>
        <location evidence="1">Secreted</location>
    </subcellularLocation>
</comment>
<reference evidence="5" key="1">
    <citation type="submission" date="2025-08" db="UniProtKB">
        <authorList>
            <consortium name="RefSeq"/>
        </authorList>
    </citation>
    <scope>IDENTIFICATION</scope>
    <source>
        <strain evidence="5">J_2021</strain>
        <tissue evidence="5">Erythrocytes</tissue>
    </source>
</reference>
<keyword evidence="2" id="KW-0964">Secreted</keyword>
<name>A0A8J1LDN9_XENLA</name>
<dbReference type="KEGG" id="xla:121396622"/>
<evidence type="ECO:0000313" key="5">
    <source>
        <dbReference type="RefSeq" id="XP_041427678.1"/>
    </source>
</evidence>
<dbReference type="GO" id="GO:0019834">
    <property type="term" value="F:phospholipase A2 inhibitor activity"/>
    <property type="evidence" value="ECO:0007669"/>
    <property type="project" value="UniProtKB-KW"/>
</dbReference>
<evidence type="ECO:0000256" key="3">
    <source>
        <dbReference type="SAM" id="SignalP"/>
    </source>
</evidence>
<sequence length="188" mass="20505">MISAVGFLCLLSALVSTGYSLTCIECSEYNSTSCTGDSVLCPAQFCASVFIKESNPVESIMQIKRSCATEEQCSETGSATYGYVRRHMITSCCDSDDCTPEVPECPEATNEPNGNSCPNCFPPTLDECESGEQAQCSDNEDKCFVHVFKHNDFAFKIGGCSTESMCQPDKFNEYSYEEVTTTCTQATQ</sequence>
<dbReference type="OrthoDB" id="9907178at2759"/>
<keyword evidence="4" id="KW-1185">Reference proteome</keyword>
<protein>
    <submittedName>
        <fullName evidence="5">Phospholipase A2 inhibitor subunit gamma B-like</fullName>
    </submittedName>
</protein>
<dbReference type="RefSeq" id="XP_041427678.1">
    <property type="nucleotide sequence ID" value="XM_041571744.1"/>
</dbReference>
<evidence type="ECO:0000256" key="1">
    <source>
        <dbReference type="ARBA" id="ARBA00004613"/>
    </source>
</evidence>
<feature type="signal peptide" evidence="3">
    <location>
        <begin position="1"/>
        <end position="20"/>
    </location>
</feature>
<dbReference type="PANTHER" id="PTHR20914:SF25">
    <property type="entry name" value="PHOSPHOLIPASE A2 INHIBITOR AND LY6_PLAUR DOMAIN-CONTAINING PROTEIN"/>
    <property type="match status" value="1"/>
</dbReference>
<dbReference type="GeneID" id="121396622"/>
<proteinExistence type="predicted"/>
<accession>A0A8J1LDN9</accession>
<dbReference type="PANTHER" id="PTHR20914">
    <property type="entry name" value="LY6/PLAUR DOMAIN-CONTAINING PROTEIN 8"/>
    <property type="match status" value="1"/>
</dbReference>
<evidence type="ECO:0000256" key="2">
    <source>
        <dbReference type="ARBA" id="ARBA00022525"/>
    </source>
</evidence>
<keyword evidence="5" id="KW-0593">Phospholipase A2 inhibitor</keyword>
<feature type="chain" id="PRO_5035205492" evidence="3">
    <location>
        <begin position="21"/>
        <end position="188"/>
    </location>
</feature>
<evidence type="ECO:0000313" key="4">
    <source>
        <dbReference type="Proteomes" id="UP000186698"/>
    </source>
</evidence>
<dbReference type="InterPro" id="IPR050918">
    <property type="entry name" value="CNF-like_PLA2_Inhibitor"/>
</dbReference>
<dbReference type="InterPro" id="IPR045860">
    <property type="entry name" value="Snake_toxin-like_sf"/>
</dbReference>
<keyword evidence="3" id="KW-0732">Signal</keyword>
<dbReference type="SUPFAM" id="SSF57302">
    <property type="entry name" value="Snake toxin-like"/>
    <property type="match status" value="2"/>
</dbReference>
<dbReference type="Proteomes" id="UP000186698">
    <property type="component" value="Chromosome 7S"/>
</dbReference>